<evidence type="ECO:0000313" key="4">
    <source>
        <dbReference type="Proteomes" id="UP000463939"/>
    </source>
</evidence>
<dbReference type="Pfam" id="PF13439">
    <property type="entry name" value="Glyco_transf_4"/>
    <property type="match status" value="1"/>
</dbReference>
<keyword evidence="4" id="KW-1185">Reference proteome</keyword>
<dbReference type="InterPro" id="IPR028098">
    <property type="entry name" value="Glyco_trans_4-like_N"/>
</dbReference>
<sequence length="352" mass="38194">MFNLRVLHVIGSIGVGGAEKHVLDLCLQQQALGLDVHVALPSVGELSAALTQHHIAYTITRAGGRWHPLALWSLRNAIKEVHPDIIHAHMLKSAAMVGRVNRNVKCVATAHNIVKHTNPFMHCQHVICVSEMVRDSLCQLGYPQQKSSVIHNAVETHEFSTNNRDAIRTKMGWQDSLVVSCVARLVPAKGQIYAIQALAKLITVVPNIKLVLIGDGDDRDKLTQLANELNVIGYIELLGARADVSDLLAATDIYLQPSVKEGFCISFLEAMATGLACVGTETGAIPNMLNDANGILIPPADVVAIVNAVLRLAQNQPLRNQYAQAAKITANTQFSPEKQAKDTMAVYQRVLG</sequence>
<evidence type="ECO:0000313" key="3">
    <source>
        <dbReference type="EMBL" id="BBP00856.1"/>
    </source>
</evidence>
<accession>A0A809RGT8</accession>
<dbReference type="PANTHER" id="PTHR12526:SF630">
    <property type="entry name" value="GLYCOSYLTRANSFERASE"/>
    <property type="match status" value="1"/>
</dbReference>
<feature type="domain" description="Glycosyltransferase subfamily 4-like N-terminal" evidence="2">
    <location>
        <begin position="15"/>
        <end position="157"/>
    </location>
</feature>
<gene>
    <name evidence="3" type="ORF">SFSGTM_15640</name>
</gene>
<dbReference type="Pfam" id="PF00534">
    <property type="entry name" value="Glycos_transf_1"/>
    <property type="match status" value="1"/>
</dbReference>
<evidence type="ECO:0000259" key="2">
    <source>
        <dbReference type="Pfam" id="PF13439"/>
    </source>
</evidence>
<dbReference type="Proteomes" id="UP000463939">
    <property type="component" value="Chromosome"/>
</dbReference>
<dbReference type="InterPro" id="IPR001296">
    <property type="entry name" value="Glyco_trans_1"/>
</dbReference>
<dbReference type="AlphaFoldDB" id="A0A809RGT8"/>
<feature type="domain" description="Glycosyl transferase family 1" evidence="1">
    <location>
        <begin position="164"/>
        <end position="327"/>
    </location>
</feature>
<dbReference type="SUPFAM" id="SSF53756">
    <property type="entry name" value="UDP-Glycosyltransferase/glycogen phosphorylase"/>
    <property type="match status" value="1"/>
</dbReference>
<name>A0A809RGT8_9PROT</name>
<dbReference type="KEGG" id="sniv:SFSGTM_15640"/>
<keyword evidence="3" id="KW-0808">Transferase</keyword>
<proteinExistence type="predicted"/>
<dbReference type="CDD" id="cd03801">
    <property type="entry name" value="GT4_PimA-like"/>
    <property type="match status" value="1"/>
</dbReference>
<dbReference type="EMBL" id="AP021881">
    <property type="protein sequence ID" value="BBP00856.1"/>
    <property type="molecule type" value="Genomic_DNA"/>
</dbReference>
<organism evidence="3 4">
    <name type="scientific">Sulfuriferula nivalis</name>
    <dbReference type="NCBI Taxonomy" id="2675298"/>
    <lineage>
        <taxon>Bacteria</taxon>
        <taxon>Pseudomonadati</taxon>
        <taxon>Pseudomonadota</taxon>
        <taxon>Betaproteobacteria</taxon>
        <taxon>Nitrosomonadales</taxon>
        <taxon>Sulfuricellaceae</taxon>
        <taxon>Sulfuriferula</taxon>
    </lineage>
</organism>
<evidence type="ECO:0000259" key="1">
    <source>
        <dbReference type="Pfam" id="PF00534"/>
    </source>
</evidence>
<reference evidence="4" key="1">
    <citation type="submission" date="2019-11" db="EMBL/GenBank/DDBJ databases">
        <title>Isolation and characterization of a novel species in the genus Sulfuriferula.</title>
        <authorList>
            <person name="Mochizuki J."/>
            <person name="Kojima H."/>
            <person name="Fukui M."/>
        </authorList>
    </citation>
    <scope>NUCLEOTIDE SEQUENCE [LARGE SCALE GENOMIC DNA]</scope>
    <source>
        <strain evidence="4">SGTM</strain>
    </source>
</reference>
<dbReference type="Gene3D" id="3.40.50.2000">
    <property type="entry name" value="Glycogen Phosphorylase B"/>
    <property type="match status" value="2"/>
</dbReference>
<protein>
    <submittedName>
        <fullName evidence="3">Glycosyl transferase family 1</fullName>
    </submittedName>
</protein>
<dbReference type="PANTHER" id="PTHR12526">
    <property type="entry name" value="GLYCOSYLTRANSFERASE"/>
    <property type="match status" value="1"/>
</dbReference>
<dbReference type="GO" id="GO:0016757">
    <property type="term" value="F:glycosyltransferase activity"/>
    <property type="evidence" value="ECO:0007669"/>
    <property type="project" value="InterPro"/>
</dbReference>